<dbReference type="PROSITE" id="PS51900">
    <property type="entry name" value="CB"/>
    <property type="match status" value="1"/>
</dbReference>
<evidence type="ECO:0000256" key="5">
    <source>
        <dbReference type="ARBA" id="ARBA00022908"/>
    </source>
</evidence>
<dbReference type="GO" id="GO:0051301">
    <property type="term" value="P:cell division"/>
    <property type="evidence" value="ECO:0007669"/>
    <property type="project" value="UniProtKB-KW"/>
</dbReference>
<evidence type="ECO:0000256" key="8">
    <source>
        <dbReference type="ARBA" id="ARBA00023306"/>
    </source>
</evidence>
<keyword evidence="3" id="KW-0132">Cell division</keyword>
<dbReference type="GO" id="GO:0015074">
    <property type="term" value="P:DNA integration"/>
    <property type="evidence" value="ECO:0007669"/>
    <property type="project" value="UniProtKB-KW"/>
</dbReference>
<gene>
    <name evidence="12" type="ORF">EM808_27965</name>
</gene>
<accession>A0A437K2L3</accession>
<dbReference type="PANTHER" id="PTHR30349:SF77">
    <property type="entry name" value="TYROSINE RECOMBINASE XERC"/>
    <property type="match status" value="1"/>
</dbReference>
<evidence type="ECO:0000256" key="1">
    <source>
        <dbReference type="ARBA" id="ARBA00004496"/>
    </source>
</evidence>
<dbReference type="InterPro" id="IPR002104">
    <property type="entry name" value="Integrase_catalytic"/>
</dbReference>
<dbReference type="InterPro" id="IPR010998">
    <property type="entry name" value="Integrase_recombinase_N"/>
</dbReference>
<keyword evidence="6 9" id="KW-0238">DNA-binding</keyword>
<dbReference type="Pfam" id="PF00589">
    <property type="entry name" value="Phage_integrase"/>
    <property type="match status" value="1"/>
</dbReference>
<dbReference type="Proteomes" id="UP000288024">
    <property type="component" value="Unassembled WGS sequence"/>
</dbReference>
<keyword evidence="2" id="KW-0963">Cytoplasm</keyword>
<dbReference type="GO" id="GO:0005737">
    <property type="term" value="C:cytoplasm"/>
    <property type="evidence" value="ECO:0007669"/>
    <property type="project" value="UniProtKB-SubCell"/>
</dbReference>
<evidence type="ECO:0000256" key="7">
    <source>
        <dbReference type="ARBA" id="ARBA00023172"/>
    </source>
</evidence>
<evidence type="ECO:0000259" key="10">
    <source>
        <dbReference type="PROSITE" id="PS51898"/>
    </source>
</evidence>
<evidence type="ECO:0000256" key="6">
    <source>
        <dbReference type="ARBA" id="ARBA00023125"/>
    </source>
</evidence>
<feature type="domain" description="Tyr recombinase" evidence="10">
    <location>
        <begin position="127"/>
        <end position="318"/>
    </location>
</feature>
<dbReference type="GO" id="GO:0003677">
    <property type="term" value="F:DNA binding"/>
    <property type="evidence" value="ECO:0007669"/>
    <property type="project" value="UniProtKB-UniRule"/>
</dbReference>
<dbReference type="InterPro" id="IPR044068">
    <property type="entry name" value="CB"/>
</dbReference>
<reference evidence="12 13" key="1">
    <citation type="submission" date="2019-01" db="EMBL/GenBank/DDBJ databases">
        <title>Bacillus sp. M5HDSG1-1, whole genome shotgun sequence.</title>
        <authorList>
            <person name="Tuo L."/>
        </authorList>
    </citation>
    <scope>NUCLEOTIDE SEQUENCE [LARGE SCALE GENOMIC DNA]</scope>
    <source>
        <strain evidence="12 13">M5HDSG1-1</strain>
    </source>
</reference>
<dbReference type="GO" id="GO:0007059">
    <property type="term" value="P:chromosome segregation"/>
    <property type="evidence" value="ECO:0007669"/>
    <property type="project" value="UniProtKB-KW"/>
</dbReference>
<evidence type="ECO:0000313" key="12">
    <source>
        <dbReference type="EMBL" id="RVT56256.1"/>
    </source>
</evidence>
<protein>
    <submittedName>
        <fullName evidence="12">Integrase</fullName>
    </submittedName>
</protein>
<evidence type="ECO:0000256" key="4">
    <source>
        <dbReference type="ARBA" id="ARBA00022829"/>
    </source>
</evidence>
<dbReference type="Gene3D" id="1.10.443.10">
    <property type="entry name" value="Intergrase catalytic core"/>
    <property type="match status" value="1"/>
</dbReference>
<keyword evidence="4" id="KW-0159">Chromosome partition</keyword>
<keyword evidence="8" id="KW-0131">Cell cycle</keyword>
<dbReference type="Gene3D" id="1.10.150.130">
    <property type="match status" value="1"/>
</dbReference>
<organism evidence="12 13">
    <name type="scientific">Niallia taxi</name>
    <dbReference type="NCBI Taxonomy" id="2499688"/>
    <lineage>
        <taxon>Bacteria</taxon>
        <taxon>Bacillati</taxon>
        <taxon>Bacillota</taxon>
        <taxon>Bacilli</taxon>
        <taxon>Bacillales</taxon>
        <taxon>Bacillaceae</taxon>
        <taxon>Niallia</taxon>
    </lineage>
</organism>
<dbReference type="InterPro" id="IPR013762">
    <property type="entry name" value="Integrase-like_cat_sf"/>
</dbReference>
<keyword evidence="7" id="KW-0233">DNA recombination</keyword>
<keyword evidence="5" id="KW-0229">DNA integration</keyword>
<comment type="subcellular location">
    <subcellularLocation>
        <location evidence="1">Cytoplasm</location>
    </subcellularLocation>
</comment>
<evidence type="ECO:0000259" key="11">
    <source>
        <dbReference type="PROSITE" id="PS51900"/>
    </source>
</evidence>
<proteinExistence type="predicted"/>
<dbReference type="InterPro" id="IPR004107">
    <property type="entry name" value="Integrase_SAM-like_N"/>
</dbReference>
<dbReference type="GO" id="GO:0006310">
    <property type="term" value="P:DNA recombination"/>
    <property type="evidence" value="ECO:0007669"/>
    <property type="project" value="UniProtKB-KW"/>
</dbReference>
<evidence type="ECO:0000313" key="13">
    <source>
        <dbReference type="Proteomes" id="UP000288024"/>
    </source>
</evidence>
<keyword evidence="13" id="KW-1185">Reference proteome</keyword>
<evidence type="ECO:0000256" key="9">
    <source>
        <dbReference type="PROSITE-ProRule" id="PRU01248"/>
    </source>
</evidence>
<dbReference type="AlphaFoldDB" id="A0A437K2L3"/>
<dbReference type="Pfam" id="PF02899">
    <property type="entry name" value="Phage_int_SAM_1"/>
    <property type="match status" value="1"/>
</dbReference>
<evidence type="ECO:0000256" key="3">
    <source>
        <dbReference type="ARBA" id="ARBA00022618"/>
    </source>
</evidence>
<evidence type="ECO:0000256" key="2">
    <source>
        <dbReference type="ARBA" id="ARBA00022490"/>
    </source>
</evidence>
<name>A0A437K2L3_9BACI</name>
<dbReference type="PROSITE" id="PS51898">
    <property type="entry name" value="TYR_RECOMBINASE"/>
    <property type="match status" value="1"/>
</dbReference>
<dbReference type="SUPFAM" id="SSF56349">
    <property type="entry name" value="DNA breaking-rejoining enzymes"/>
    <property type="match status" value="1"/>
</dbReference>
<dbReference type="EMBL" id="RZTZ01000035">
    <property type="protein sequence ID" value="RVT56256.1"/>
    <property type="molecule type" value="Genomic_DNA"/>
</dbReference>
<dbReference type="PANTHER" id="PTHR30349">
    <property type="entry name" value="PHAGE INTEGRASE-RELATED"/>
    <property type="match status" value="1"/>
</dbReference>
<feature type="domain" description="Core-binding (CB)" evidence="11">
    <location>
        <begin position="19"/>
        <end position="105"/>
    </location>
</feature>
<sequence length="327" mass="38215">MPLKSQNEEKMNIEEKLLSTYEDELDIFRAYLEDLGYSPLTIRVYLHDTKLFLTHLYEQNSDMVGLNTVSKQDIAGYLRKQHRNAAKSTRNRRLMTLRTLYKSLIKSELLISNPAQDVDMARQEKGRLPTYLNDEELRLFFSTIPPNDYYIRNKCMLMLMGLAGLRVVEVHNLNISDIIRDREDPGIEVSGKGNKARYIPLPKPLFELLLQYERSLRPMPKPTHANAFFLSKRGTRISRRRIQEVTEDAFEQLKKLPGYQYLQQKKLSAHKLRHTFGTGMVREGTDLVTIQQLMGHTNLNTTQIYTHVSNEQKQKAMRNKDVSRYFS</sequence>
<dbReference type="InterPro" id="IPR050090">
    <property type="entry name" value="Tyrosine_recombinase_XerCD"/>
</dbReference>
<comment type="caution">
    <text evidence="12">The sequence shown here is derived from an EMBL/GenBank/DDBJ whole genome shotgun (WGS) entry which is preliminary data.</text>
</comment>
<dbReference type="InterPro" id="IPR011010">
    <property type="entry name" value="DNA_brk_join_enz"/>
</dbReference>